<feature type="region of interest" description="Disordered" evidence="1">
    <location>
        <begin position="80"/>
        <end position="121"/>
    </location>
</feature>
<sequence length="254" mass="27088">MPVPLPPPAPRRLPFAHQCAVLNTDGRRSAGARGPESAQHLRRSALPAGPHFPGVISINISSCVRPRPYFIINSSLTGAVGSTLPGSSTRTPDQPDVKPDTLNLPRFLPRPTPPVGPVDSDRANIDACSQEPEGVDFTPWDSMSLIRRRLSAAGYQVPSRAAQNPHILRAPTSPHVLGTRSRPATDRGPVACVPPHTKPRPPYPCDEPDLTSRTSEGDQAGTHATSTTSTYQNRRVHATSGARGGRPHVNVGPP</sequence>
<dbReference type="AlphaFoldDB" id="A0A2G8SLW8"/>
<feature type="region of interest" description="Disordered" evidence="1">
    <location>
        <begin position="26"/>
        <end position="46"/>
    </location>
</feature>
<name>A0A2G8SLW8_9APHY</name>
<evidence type="ECO:0000313" key="3">
    <source>
        <dbReference type="Proteomes" id="UP000230002"/>
    </source>
</evidence>
<feature type="region of interest" description="Disordered" evidence="1">
    <location>
        <begin position="168"/>
        <end position="254"/>
    </location>
</feature>
<evidence type="ECO:0000313" key="2">
    <source>
        <dbReference type="EMBL" id="PIL34752.1"/>
    </source>
</evidence>
<reference evidence="2 3" key="1">
    <citation type="journal article" date="2015" name="Sci. Rep.">
        <title>Chromosome-level genome map provides insights into diverse defense mechanisms in the medicinal fungus Ganoderma sinense.</title>
        <authorList>
            <person name="Zhu Y."/>
            <person name="Xu J."/>
            <person name="Sun C."/>
            <person name="Zhou S."/>
            <person name="Xu H."/>
            <person name="Nelson D.R."/>
            <person name="Qian J."/>
            <person name="Song J."/>
            <person name="Luo H."/>
            <person name="Xiang L."/>
            <person name="Li Y."/>
            <person name="Xu Z."/>
            <person name="Ji A."/>
            <person name="Wang L."/>
            <person name="Lu S."/>
            <person name="Hayward A."/>
            <person name="Sun W."/>
            <person name="Li X."/>
            <person name="Schwartz D.C."/>
            <person name="Wang Y."/>
            <person name="Chen S."/>
        </authorList>
    </citation>
    <scope>NUCLEOTIDE SEQUENCE [LARGE SCALE GENOMIC DNA]</scope>
    <source>
        <strain evidence="2 3">ZZ0214-1</strain>
    </source>
</reference>
<organism evidence="2 3">
    <name type="scientific">Ganoderma sinense ZZ0214-1</name>
    <dbReference type="NCBI Taxonomy" id="1077348"/>
    <lineage>
        <taxon>Eukaryota</taxon>
        <taxon>Fungi</taxon>
        <taxon>Dikarya</taxon>
        <taxon>Basidiomycota</taxon>
        <taxon>Agaricomycotina</taxon>
        <taxon>Agaricomycetes</taxon>
        <taxon>Polyporales</taxon>
        <taxon>Polyporaceae</taxon>
        <taxon>Ganoderma</taxon>
    </lineage>
</organism>
<dbReference type="OrthoDB" id="2570975at2759"/>
<proteinExistence type="predicted"/>
<comment type="caution">
    <text evidence="2">The sequence shown here is derived from an EMBL/GenBank/DDBJ whole genome shotgun (WGS) entry which is preliminary data.</text>
</comment>
<feature type="compositionally biased region" description="Polar residues" evidence="1">
    <location>
        <begin position="222"/>
        <end position="233"/>
    </location>
</feature>
<gene>
    <name evidence="2" type="ORF">GSI_02539</name>
</gene>
<keyword evidence="3" id="KW-1185">Reference proteome</keyword>
<accession>A0A2G8SLW8</accession>
<dbReference type="Proteomes" id="UP000230002">
    <property type="component" value="Unassembled WGS sequence"/>
</dbReference>
<protein>
    <submittedName>
        <fullName evidence="2">Uncharacterized protein</fullName>
    </submittedName>
</protein>
<dbReference type="EMBL" id="AYKW01000004">
    <property type="protein sequence ID" value="PIL34752.1"/>
    <property type="molecule type" value="Genomic_DNA"/>
</dbReference>
<evidence type="ECO:0000256" key="1">
    <source>
        <dbReference type="SAM" id="MobiDB-lite"/>
    </source>
</evidence>